<dbReference type="Pfam" id="PF01177">
    <property type="entry name" value="Asp_Glu_race"/>
    <property type="match status" value="1"/>
</dbReference>
<organism evidence="1 2">
    <name type="scientific">Commensalibacter papalotli</name>
    <name type="common">ex Botero et al. 2024</name>
    <dbReference type="NCBI Taxonomy" id="2972766"/>
    <lineage>
        <taxon>Bacteria</taxon>
        <taxon>Pseudomonadati</taxon>
        <taxon>Pseudomonadota</taxon>
        <taxon>Alphaproteobacteria</taxon>
        <taxon>Acetobacterales</taxon>
        <taxon>Acetobacteraceae</taxon>
    </lineage>
</organism>
<evidence type="ECO:0000313" key="2">
    <source>
        <dbReference type="Proteomes" id="UP001154272"/>
    </source>
</evidence>
<comment type="caution">
    <text evidence="1">The sequence shown here is derived from an EMBL/GenBank/DDBJ whole genome shotgun (WGS) entry which is preliminary data.</text>
</comment>
<dbReference type="Proteomes" id="UP001154272">
    <property type="component" value="Unassembled WGS sequence"/>
</dbReference>
<name>A0ABM9HK06_9PROT</name>
<evidence type="ECO:0000313" key="1">
    <source>
        <dbReference type="EMBL" id="CAI3929418.1"/>
    </source>
</evidence>
<dbReference type="Gene3D" id="3.40.50.1860">
    <property type="match status" value="1"/>
</dbReference>
<protein>
    <submittedName>
        <fullName evidence="1">Amino acid racemase YgeA (RacX) (PDB:5ELL)</fullName>
    </submittedName>
</protein>
<accession>A0ABM9HK06</accession>
<gene>
    <name evidence="1" type="ORF">R83534S58_LOCUS439</name>
</gene>
<dbReference type="InterPro" id="IPR001920">
    <property type="entry name" value="Asp/Glu_race"/>
</dbReference>
<sequence length="50" mass="5390">MGELLAKAARKVEAGGAEFLVIRTNTMHKFVDQIQSVIAIPVSHIIDVTA</sequence>
<dbReference type="EMBL" id="CAMXCH010000001">
    <property type="protein sequence ID" value="CAI3929418.1"/>
    <property type="molecule type" value="Genomic_DNA"/>
</dbReference>
<proteinExistence type="predicted"/>
<dbReference type="SUPFAM" id="SSF53681">
    <property type="entry name" value="Aspartate/glutamate racemase"/>
    <property type="match status" value="1"/>
</dbReference>
<dbReference type="InterPro" id="IPR015942">
    <property type="entry name" value="Asp/Glu/hydantoin_racemase"/>
</dbReference>
<keyword evidence="2" id="KW-1185">Reference proteome</keyword>
<reference evidence="1" key="1">
    <citation type="submission" date="2022-10" db="EMBL/GenBank/DDBJ databases">
        <authorList>
            <person name="Botero Cardona J."/>
        </authorList>
    </citation>
    <scope>NUCLEOTIDE SEQUENCE</scope>
    <source>
        <strain evidence="1">R-83534</strain>
    </source>
</reference>